<evidence type="ECO:0000313" key="2">
    <source>
        <dbReference type="EMBL" id="MEQ2510718.1"/>
    </source>
</evidence>
<dbReference type="EMBL" id="JBBMFF010000181">
    <property type="protein sequence ID" value="MEQ2510718.1"/>
    <property type="molecule type" value="Genomic_DNA"/>
</dbReference>
<feature type="chain" id="PRO_5046474741" evidence="1">
    <location>
        <begin position="28"/>
        <end position="170"/>
    </location>
</feature>
<name>A0ABV1G5M4_9FIRM</name>
<evidence type="ECO:0000313" key="3">
    <source>
        <dbReference type="Proteomes" id="UP001491552"/>
    </source>
</evidence>
<dbReference type="PROSITE" id="PS51257">
    <property type="entry name" value="PROKAR_LIPOPROTEIN"/>
    <property type="match status" value="1"/>
</dbReference>
<proteinExistence type="predicted"/>
<dbReference type="RefSeq" id="WP_349135399.1">
    <property type="nucleotide sequence ID" value="NZ_JBBMFF010000181.1"/>
</dbReference>
<accession>A0ABV1G5M4</accession>
<reference evidence="2 3" key="1">
    <citation type="submission" date="2024-03" db="EMBL/GenBank/DDBJ databases">
        <title>Human intestinal bacterial collection.</title>
        <authorList>
            <person name="Pauvert C."/>
            <person name="Hitch T.C.A."/>
            <person name="Clavel T."/>
        </authorList>
    </citation>
    <scope>NUCLEOTIDE SEQUENCE [LARGE SCALE GENOMIC DNA]</scope>
    <source>
        <strain evidence="2 3">CLA-AA-H192</strain>
    </source>
</reference>
<feature type="signal peptide" evidence="1">
    <location>
        <begin position="1"/>
        <end position="27"/>
    </location>
</feature>
<comment type="caution">
    <text evidence="2">The sequence shown here is derived from an EMBL/GenBank/DDBJ whole genome shotgun (WGS) entry which is preliminary data.</text>
</comment>
<keyword evidence="3" id="KW-1185">Reference proteome</keyword>
<gene>
    <name evidence="2" type="ORF">WMO66_05555</name>
</gene>
<sequence length="170" mass="18140">MKRIPCIAIACLILTLSGCAVKSAADAETVCDPGSGPEPPQFCLTAELPSELQRSAEDSAEGRSVYTRADGAYEVVIETAAGAPDAVLRQLTGRETAALDPVYLAWPQADQYQFAWTGADDEGELACCGTLLYDGTTCYTLTIRCAAELEKTYHAEFARILAHTRLTDAA</sequence>
<organism evidence="2 3">
    <name type="scientific">Faecousia intestinalis</name>
    <dbReference type="NCBI Taxonomy" id="3133167"/>
    <lineage>
        <taxon>Bacteria</taxon>
        <taxon>Bacillati</taxon>
        <taxon>Bacillota</taxon>
        <taxon>Clostridia</taxon>
        <taxon>Eubacteriales</taxon>
        <taxon>Oscillospiraceae</taxon>
        <taxon>Faecousia</taxon>
    </lineage>
</organism>
<keyword evidence="1" id="KW-0732">Signal</keyword>
<evidence type="ECO:0000256" key="1">
    <source>
        <dbReference type="SAM" id="SignalP"/>
    </source>
</evidence>
<dbReference type="Proteomes" id="UP001491552">
    <property type="component" value="Unassembled WGS sequence"/>
</dbReference>
<protein>
    <submittedName>
        <fullName evidence="2">Uncharacterized protein</fullName>
    </submittedName>
</protein>